<proteinExistence type="predicted"/>
<evidence type="ECO:0000313" key="2">
    <source>
        <dbReference type="EMBL" id="KJA23355.1"/>
    </source>
</evidence>
<dbReference type="EMBL" id="KN817543">
    <property type="protein sequence ID" value="KJA23355.1"/>
    <property type="molecule type" value="Genomic_DNA"/>
</dbReference>
<protein>
    <submittedName>
        <fullName evidence="2">Uncharacterized protein</fullName>
    </submittedName>
</protein>
<dbReference type="Proteomes" id="UP000054270">
    <property type="component" value="Unassembled WGS sequence"/>
</dbReference>
<feature type="region of interest" description="Disordered" evidence="1">
    <location>
        <begin position="1"/>
        <end position="23"/>
    </location>
</feature>
<sequence>MSLSDSDEAMCSPGAPEAEPPNIDDIIAQREPHCASTGRVLRVVARLPQKIPSISRARADVPPPANVVALRDIPSRCAPPPSPSNARRTPPEACLQSLCDALNTLSYASRSQCLPRTWRDFPHICRGAAHARRLPRGAGCGHDVMCTCTVLQG</sequence>
<evidence type="ECO:0000256" key="1">
    <source>
        <dbReference type="SAM" id="MobiDB-lite"/>
    </source>
</evidence>
<gene>
    <name evidence="2" type="ORF">HYPSUDRAFT_201385</name>
</gene>
<name>A0A0D2PUT8_HYPSF</name>
<reference evidence="3" key="1">
    <citation type="submission" date="2014-04" db="EMBL/GenBank/DDBJ databases">
        <title>Evolutionary Origins and Diversification of the Mycorrhizal Mutualists.</title>
        <authorList>
            <consortium name="DOE Joint Genome Institute"/>
            <consortium name="Mycorrhizal Genomics Consortium"/>
            <person name="Kohler A."/>
            <person name="Kuo A."/>
            <person name="Nagy L.G."/>
            <person name="Floudas D."/>
            <person name="Copeland A."/>
            <person name="Barry K.W."/>
            <person name="Cichocki N."/>
            <person name="Veneault-Fourrey C."/>
            <person name="LaButti K."/>
            <person name="Lindquist E.A."/>
            <person name="Lipzen A."/>
            <person name="Lundell T."/>
            <person name="Morin E."/>
            <person name="Murat C."/>
            <person name="Riley R."/>
            <person name="Ohm R."/>
            <person name="Sun H."/>
            <person name="Tunlid A."/>
            <person name="Henrissat B."/>
            <person name="Grigoriev I.V."/>
            <person name="Hibbett D.S."/>
            <person name="Martin F."/>
        </authorList>
    </citation>
    <scope>NUCLEOTIDE SEQUENCE [LARGE SCALE GENOMIC DNA]</scope>
    <source>
        <strain evidence="3">FD-334 SS-4</strain>
    </source>
</reference>
<keyword evidence="3" id="KW-1185">Reference proteome</keyword>
<dbReference type="AlphaFoldDB" id="A0A0D2PUT8"/>
<evidence type="ECO:0000313" key="3">
    <source>
        <dbReference type="Proteomes" id="UP000054270"/>
    </source>
</evidence>
<organism evidence="2 3">
    <name type="scientific">Hypholoma sublateritium (strain FD-334 SS-4)</name>
    <dbReference type="NCBI Taxonomy" id="945553"/>
    <lineage>
        <taxon>Eukaryota</taxon>
        <taxon>Fungi</taxon>
        <taxon>Dikarya</taxon>
        <taxon>Basidiomycota</taxon>
        <taxon>Agaricomycotina</taxon>
        <taxon>Agaricomycetes</taxon>
        <taxon>Agaricomycetidae</taxon>
        <taxon>Agaricales</taxon>
        <taxon>Agaricineae</taxon>
        <taxon>Strophariaceae</taxon>
        <taxon>Hypholoma</taxon>
    </lineage>
</organism>
<accession>A0A0D2PUT8</accession>